<reference evidence="2 3" key="1">
    <citation type="submission" date="2016-10" db="EMBL/GenBank/DDBJ databases">
        <title>Genome sequence of the ascomycete fungus Penicillium subrubescens.</title>
        <authorList>
            <person name="De Vries R.P."/>
            <person name="Peng M."/>
            <person name="Dilokpimol A."/>
            <person name="Hilden K."/>
            <person name="Makela M.R."/>
            <person name="Grigoriev I."/>
            <person name="Riley R."/>
            <person name="Granchi Z."/>
        </authorList>
    </citation>
    <scope>NUCLEOTIDE SEQUENCE [LARGE SCALE GENOMIC DNA]</scope>
    <source>
        <strain evidence="2 3">CBS 132785</strain>
    </source>
</reference>
<accession>A0A1Q5TGH3</accession>
<gene>
    <name evidence="2" type="ORF">PENSUB_8662</name>
</gene>
<dbReference type="AlphaFoldDB" id="A0A1Q5TGH3"/>
<keyword evidence="3" id="KW-1185">Reference proteome</keyword>
<dbReference type="Proteomes" id="UP000186955">
    <property type="component" value="Unassembled WGS sequence"/>
</dbReference>
<name>A0A1Q5TGH3_9EURO</name>
<comment type="caution">
    <text evidence="2">The sequence shown here is derived from an EMBL/GenBank/DDBJ whole genome shotgun (WGS) entry which is preliminary data.</text>
</comment>
<feature type="compositionally biased region" description="Low complexity" evidence="1">
    <location>
        <begin position="278"/>
        <end position="297"/>
    </location>
</feature>
<proteinExistence type="predicted"/>
<organism evidence="2 3">
    <name type="scientific">Penicillium subrubescens</name>
    <dbReference type="NCBI Taxonomy" id="1316194"/>
    <lineage>
        <taxon>Eukaryota</taxon>
        <taxon>Fungi</taxon>
        <taxon>Dikarya</taxon>
        <taxon>Ascomycota</taxon>
        <taxon>Pezizomycotina</taxon>
        <taxon>Eurotiomycetes</taxon>
        <taxon>Eurotiomycetidae</taxon>
        <taxon>Eurotiales</taxon>
        <taxon>Aspergillaceae</taxon>
        <taxon>Penicillium</taxon>
    </lineage>
</organism>
<dbReference type="EMBL" id="MNBE01000664">
    <property type="protein sequence ID" value="OKO99275.1"/>
    <property type="molecule type" value="Genomic_DNA"/>
</dbReference>
<sequence length="445" mass="49264">MSYHADISDNLHPNTPSHLNSVLYYEDPIVMPILVNNDQNGEQSMAPGQLYPPGYFTNLLNDNDNHSFDMGSSSFPILHRRPSEYRPSANHLPFGAAFPPLMDEPLPSTEDFTDMPAMPPMPTAMTTPTPQWPMPPAPHMVAMSTMASTAGMPFGWTTGPPSFINPVPPPLPLSTKPNLRKRTTTGLGPVTRTPTHTTSRPAVVLDEHHPKPEAAYYPPTKRIKREPVETPRKPSWAASSHPEDGSVVSLPRPPLAQPRQVTPQPAAEQSAANSGHKSSSGVSSSTYDSTYDSLSDVSPPPPPPSSPSSSPSPATPRPVQPPSVQNPPPPIIPRPLEPFPEAGTIMNFPLPQIDHQGQRPAAAERYLSSLQDDFLFHALDSYEIETEYRNALRVRERVDWDCRRLGLRLRYLRRCQARAAERYPMARECEWQRGDFGEQVAGYEY</sequence>
<feature type="region of interest" description="Disordered" evidence="1">
    <location>
        <begin position="165"/>
        <end position="346"/>
    </location>
</feature>
<evidence type="ECO:0000313" key="2">
    <source>
        <dbReference type="EMBL" id="OKO99275.1"/>
    </source>
</evidence>
<evidence type="ECO:0000313" key="3">
    <source>
        <dbReference type="Proteomes" id="UP000186955"/>
    </source>
</evidence>
<feature type="compositionally biased region" description="Pro residues" evidence="1">
    <location>
        <begin position="313"/>
        <end position="338"/>
    </location>
</feature>
<dbReference type="STRING" id="1316194.A0A1Q5TGH3"/>
<evidence type="ECO:0000256" key="1">
    <source>
        <dbReference type="SAM" id="MobiDB-lite"/>
    </source>
</evidence>
<dbReference type="OrthoDB" id="4368564at2759"/>
<protein>
    <submittedName>
        <fullName evidence="2">Uncharacterized protein</fullName>
    </submittedName>
</protein>